<dbReference type="Proteomes" id="UP000530564">
    <property type="component" value="Unassembled WGS sequence"/>
</dbReference>
<sequence length="114" mass="11862">MKLAAWTTATALWLVSTHALSAPVAGSRESELTCIGLIGAGLAGASAAQPAEPRAVAALSMAFGFYMGRASQLQPRATRQEVDSAVNKLSTEEKNAQANLCLKQASEQMATIVK</sequence>
<reference evidence="2 3" key="1">
    <citation type="submission" date="2020-08" db="EMBL/GenBank/DDBJ databases">
        <title>Genomic Encyclopedia of Type Strains, Phase IV (KMG-IV): sequencing the most valuable type-strain genomes for metagenomic binning, comparative biology and taxonomic classification.</title>
        <authorList>
            <person name="Goeker M."/>
        </authorList>
    </citation>
    <scope>NUCLEOTIDE SEQUENCE [LARGE SCALE GENOMIC DNA]</scope>
    <source>
        <strain evidence="2 3">DSM 21793</strain>
    </source>
</reference>
<gene>
    <name evidence="2" type="ORF">GGQ61_000407</name>
</gene>
<accession>A0A839ZWP3</accession>
<feature type="signal peptide" evidence="1">
    <location>
        <begin position="1"/>
        <end position="21"/>
    </location>
</feature>
<proteinExistence type="predicted"/>
<dbReference type="RefSeq" id="WP_183769710.1">
    <property type="nucleotide sequence ID" value="NZ_JACIDK010000001.1"/>
</dbReference>
<protein>
    <submittedName>
        <fullName evidence="2">Uncharacterized protein</fullName>
    </submittedName>
</protein>
<evidence type="ECO:0000313" key="2">
    <source>
        <dbReference type="EMBL" id="MBB3889710.1"/>
    </source>
</evidence>
<name>A0A839ZWP3_9CAUL</name>
<organism evidence="2 3">
    <name type="scientific">Phenylobacterium haematophilum</name>
    <dbReference type="NCBI Taxonomy" id="98513"/>
    <lineage>
        <taxon>Bacteria</taxon>
        <taxon>Pseudomonadati</taxon>
        <taxon>Pseudomonadota</taxon>
        <taxon>Alphaproteobacteria</taxon>
        <taxon>Caulobacterales</taxon>
        <taxon>Caulobacteraceae</taxon>
        <taxon>Phenylobacterium</taxon>
    </lineage>
</organism>
<evidence type="ECO:0000313" key="3">
    <source>
        <dbReference type="Proteomes" id="UP000530564"/>
    </source>
</evidence>
<feature type="chain" id="PRO_5032753403" evidence="1">
    <location>
        <begin position="22"/>
        <end position="114"/>
    </location>
</feature>
<dbReference type="EMBL" id="JACIDK010000001">
    <property type="protein sequence ID" value="MBB3889710.1"/>
    <property type="molecule type" value="Genomic_DNA"/>
</dbReference>
<keyword evidence="1" id="KW-0732">Signal</keyword>
<evidence type="ECO:0000256" key="1">
    <source>
        <dbReference type="SAM" id="SignalP"/>
    </source>
</evidence>
<comment type="caution">
    <text evidence="2">The sequence shown here is derived from an EMBL/GenBank/DDBJ whole genome shotgun (WGS) entry which is preliminary data.</text>
</comment>
<dbReference type="AlphaFoldDB" id="A0A839ZWP3"/>
<keyword evidence="3" id="KW-1185">Reference proteome</keyword>